<dbReference type="EMBL" id="STGY01000066">
    <property type="protein sequence ID" value="THV39478.1"/>
    <property type="molecule type" value="Genomic_DNA"/>
</dbReference>
<accession>A0A4S8Q5Q1</accession>
<reference evidence="13 14" key="2">
    <citation type="submission" date="2019-05" db="EMBL/GenBank/DDBJ databases">
        <title>Glycomyces buryatensis sp. nov.</title>
        <authorList>
            <person name="Nikitina E."/>
        </authorList>
    </citation>
    <scope>NUCLEOTIDE SEQUENCE [LARGE SCALE GENOMIC DNA]</scope>
    <source>
        <strain evidence="13 14">18</strain>
    </source>
</reference>
<sequence length="372" mass="40924">MMTTETDWRPLAAALTEEISHEVSLSPEWREAFEQTPRHRFVPEVPLEAAYQDESIVIKTINDRGFDWPTSSSTKPSLMAYMLMMLRLEDDHTVLEIGTGSGYNAALLCDRLDAASVAAFDLGPKQVASIDLDPDLVAAAEQRLLSIGRGPDLIAGDGRKIAFPGRAFDRIIVTAGARRVPAAWAEQLNDGGMIVTDLGGRSQPRIIRLTKEADGRLLGKFRHRPGWFMPLRPDAGHPAEDPGNPNGALDLTGETRLTNPPVPPVFLDEAHTGLAFAVDFFLQPTMLVDQLRDGSPGVLITTEDGSWIEIDPNGNTTTAGPTSLAEPLEQITSEWKRLNEPEDADLRLIVTPDDAHTLYAHDFEHRWEEPQA</sequence>
<dbReference type="GO" id="GO:0004719">
    <property type="term" value="F:protein-L-isoaspartate (D-aspartate) O-methyltransferase activity"/>
    <property type="evidence" value="ECO:0007669"/>
    <property type="project" value="UniProtKB-EC"/>
</dbReference>
<evidence type="ECO:0000256" key="12">
    <source>
        <dbReference type="SAM" id="MobiDB-lite"/>
    </source>
</evidence>
<dbReference type="GO" id="GO:0032259">
    <property type="term" value="P:methylation"/>
    <property type="evidence" value="ECO:0007669"/>
    <property type="project" value="UniProtKB-KW"/>
</dbReference>
<evidence type="ECO:0000256" key="3">
    <source>
        <dbReference type="ARBA" id="ARBA00011890"/>
    </source>
</evidence>
<dbReference type="EC" id="2.1.1.77" evidence="3"/>
<proteinExistence type="inferred from homology"/>
<dbReference type="OrthoDB" id="5143400at2"/>
<keyword evidence="6" id="KW-0489">Methyltransferase</keyword>
<evidence type="ECO:0000256" key="8">
    <source>
        <dbReference type="ARBA" id="ARBA00022691"/>
    </source>
</evidence>
<dbReference type="Pfam" id="PF01135">
    <property type="entry name" value="PCMT"/>
    <property type="match status" value="1"/>
</dbReference>
<evidence type="ECO:0000256" key="6">
    <source>
        <dbReference type="ARBA" id="ARBA00022603"/>
    </source>
</evidence>
<evidence type="ECO:0000256" key="7">
    <source>
        <dbReference type="ARBA" id="ARBA00022679"/>
    </source>
</evidence>
<evidence type="ECO:0000256" key="4">
    <source>
        <dbReference type="ARBA" id="ARBA00013346"/>
    </source>
</evidence>
<evidence type="ECO:0000256" key="2">
    <source>
        <dbReference type="ARBA" id="ARBA00005369"/>
    </source>
</evidence>
<evidence type="ECO:0000313" key="13">
    <source>
        <dbReference type="EMBL" id="THV39478.1"/>
    </source>
</evidence>
<dbReference type="CDD" id="cd02440">
    <property type="entry name" value="AdoMet_MTases"/>
    <property type="match status" value="1"/>
</dbReference>
<dbReference type="PANTHER" id="PTHR11579:SF0">
    <property type="entry name" value="PROTEIN-L-ISOASPARTATE(D-ASPARTATE) O-METHYLTRANSFERASE"/>
    <property type="match status" value="1"/>
</dbReference>
<dbReference type="Proteomes" id="UP000308760">
    <property type="component" value="Unassembled WGS sequence"/>
</dbReference>
<evidence type="ECO:0000256" key="1">
    <source>
        <dbReference type="ARBA" id="ARBA00004496"/>
    </source>
</evidence>
<comment type="subcellular location">
    <subcellularLocation>
        <location evidence="1">Cytoplasm</location>
    </subcellularLocation>
</comment>
<gene>
    <name evidence="13" type="ORF">FAB82_17850</name>
</gene>
<feature type="region of interest" description="Disordered" evidence="12">
    <location>
        <begin position="234"/>
        <end position="256"/>
    </location>
</feature>
<dbReference type="RefSeq" id="WP_136535896.1">
    <property type="nucleotide sequence ID" value="NZ_STGY01000066.1"/>
</dbReference>
<dbReference type="SUPFAM" id="SSF53335">
    <property type="entry name" value="S-adenosyl-L-methionine-dependent methyltransferases"/>
    <property type="match status" value="1"/>
</dbReference>
<protein>
    <recommendedName>
        <fullName evidence="4">Protein-L-isoaspartate O-methyltransferase</fullName>
        <ecNumber evidence="3">2.1.1.77</ecNumber>
    </recommendedName>
    <alternativeName>
        <fullName evidence="11">L-isoaspartyl protein carboxyl methyltransferase</fullName>
    </alternativeName>
    <alternativeName>
        <fullName evidence="9">Protein L-isoaspartyl methyltransferase</fullName>
    </alternativeName>
    <alternativeName>
        <fullName evidence="10">Protein-beta-aspartate methyltransferase</fullName>
    </alternativeName>
</protein>
<comment type="caution">
    <text evidence="13">The sequence shown here is derived from an EMBL/GenBank/DDBJ whole genome shotgun (WGS) entry which is preliminary data.</text>
</comment>
<reference evidence="14" key="1">
    <citation type="submission" date="2019-04" db="EMBL/GenBank/DDBJ databases">
        <title>Nocardioides xinjiangensis sp. nov.</title>
        <authorList>
            <person name="Liu S."/>
        </authorList>
    </citation>
    <scope>NUCLEOTIDE SEQUENCE [LARGE SCALE GENOMIC DNA]</scope>
    <source>
        <strain evidence="14">18</strain>
    </source>
</reference>
<evidence type="ECO:0000256" key="10">
    <source>
        <dbReference type="ARBA" id="ARBA00031323"/>
    </source>
</evidence>
<organism evidence="13 14">
    <name type="scientific">Glycomyces buryatensis</name>
    <dbReference type="NCBI Taxonomy" id="2570927"/>
    <lineage>
        <taxon>Bacteria</taxon>
        <taxon>Bacillati</taxon>
        <taxon>Actinomycetota</taxon>
        <taxon>Actinomycetes</taxon>
        <taxon>Glycomycetales</taxon>
        <taxon>Glycomycetaceae</taxon>
        <taxon>Glycomyces</taxon>
    </lineage>
</organism>
<dbReference type="PANTHER" id="PTHR11579">
    <property type="entry name" value="PROTEIN-L-ISOASPARTATE O-METHYLTRANSFERASE"/>
    <property type="match status" value="1"/>
</dbReference>
<dbReference type="InterPro" id="IPR000682">
    <property type="entry name" value="PCMT"/>
</dbReference>
<evidence type="ECO:0000256" key="9">
    <source>
        <dbReference type="ARBA" id="ARBA00030757"/>
    </source>
</evidence>
<dbReference type="Gene3D" id="3.40.50.150">
    <property type="entry name" value="Vaccinia Virus protein VP39"/>
    <property type="match status" value="1"/>
</dbReference>
<keyword evidence="5" id="KW-0963">Cytoplasm</keyword>
<evidence type="ECO:0000313" key="14">
    <source>
        <dbReference type="Proteomes" id="UP000308760"/>
    </source>
</evidence>
<dbReference type="GO" id="GO:0005737">
    <property type="term" value="C:cytoplasm"/>
    <property type="evidence" value="ECO:0007669"/>
    <property type="project" value="UniProtKB-SubCell"/>
</dbReference>
<dbReference type="InterPro" id="IPR029063">
    <property type="entry name" value="SAM-dependent_MTases_sf"/>
</dbReference>
<name>A0A4S8Q5Q1_9ACTN</name>
<evidence type="ECO:0000256" key="5">
    <source>
        <dbReference type="ARBA" id="ARBA00022490"/>
    </source>
</evidence>
<keyword evidence="8" id="KW-0949">S-adenosyl-L-methionine</keyword>
<keyword evidence="14" id="KW-1185">Reference proteome</keyword>
<evidence type="ECO:0000256" key="11">
    <source>
        <dbReference type="ARBA" id="ARBA00031350"/>
    </source>
</evidence>
<keyword evidence="7" id="KW-0808">Transferase</keyword>
<dbReference type="AlphaFoldDB" id="A0A4S8Q5Q1"/>
<comment type="similarity">
    <text evidence="2">Belongs to the methyltransferase superfamily. L-isoaspartyl/D-aspartyl protein methyltransferase family.</text>
</comment>